<protein>
    <submittedName>
        <fullName evidence="3">Allergen V5/Tpx-1-related protein</fullName>
    </submittedName>
</protein>
<dbReference type="InterPro" id="IPR035940">
    <property type="entry name" value="CAP_sf"/>
</dbReference>
<reference evidence="3 4" key="1">
    <citation type="journal article" date="2014" name="Proc. Natl. Acad. Sci. U.S.A.">
        <title>Trajectory and genomic determinants of fungal-pathogen speciation and host adaptation.</title>
        <authorList>
            <person name="Hu X."/>
            <person name="Xiao G."/>
            <person name="Zheng P."/>
            <person name="Shang Y."/>
            <person name="Su Y."/>
            <person name="Zhang X."/>
            <person name="Liu X."/>
            <person name="Zhan S."/>
            <person name="St Leger R.J."/>
            <person name="Wang C."/>
        </authorList>
    </citation>
    <scope>NUCLEOTIDE SEQUENCE [LARGE SCALE GENOMIC DNA]</scope>
    <source>
        <strain evidence="3 4">ARSEF 1941</strain>
    </source>
</reference>
<dbReference type="SUPFAM" id="SSF55797">
    <property type="entry name" value="PR-1-like"/>
    <property type="match status" value="1"/>
</dbReference>
<organism evidence="3 4">
    <name type="scientific">Metarhizium album (strain ARSEF 1941)</name>
    <dbReference type="NCBI Taxonomy" id="1081103"/>
    <lineage>
        <taxon>Eukaryota</taxon>
        <taxon>Fungi</taxon>
        <taxon>Dikarya</taxon>
        <taxon>Ascomycota</taxon>
        <taxon>Pezizomycotina</taxon>
        <taxon>Sordariomycetes</taxon>
        <taxon>Hypocreomycetidae</taxon>
        <taxon>Hypocreales</taxon>
        <taxon>Clavicipitaceae</taxon>
        <taxon>Metarhizium</taxon>
    </lineage>
</organism>
<dbReference type="EMBL" id="AZHE01000001">
    <property type="protein sequence ID" value="KHO01199.1"/>
    <property type="molecule type" value="Genomic_DNA"/>
</dbReference>
<dbReference type="Pfam" id="PF00188">
    <property type="entry name" value="CAP"/>
    <property type="match status" value="1"/>
</dbReference>
<evidence type="ECO:0000313" key="3">
    <source>
        <dbReference type="EMBL" id="KHO01199.1"/>
    </source>
</evidence>
<dbReference type="HOGENOM" id="CLU_035730_6_2_1"/>
<feature type="chain" id="PRO_5002096932" evidence="1">
    <location>
        <begin position="20"/>
        <end position="183"/>
    </location>
</feature>
<dbReference type="AlphaFoldDB" id="A0A0B2X4C0"/>
<sequence>MKSGFFAFALSLLAAPVLSVAVRVVRQLAIPHDEPQWAMTDKFTSAILESTNLYRQQHNAPDLTWNETLASFATGHLERSDCEFKHSGGPYGENLALGFPNVTASVEAWGNERDKFDWENFRFQFETGHFTQLVWKTTTSVGCDRRVCAKSGWYLACEYWPRGNVQGQYRGEVETRVPTPDGK</sequence>
<dbReference type="STRING" id="1081103.A0A0B2X4C0"/>
<keyword evidence="4" id="KW-1185">Reference proteome</keyword>
<dbReference type="GO" id="GO:0005576">
    <property type="term" value="C:extracellular region"/>
    <property type="evidence" value="ECO:0007669"/>
    <property type="project" value="InterPro"/>
</dbReference>
<dbReference type="Proteomes" id="UP000030816">
    <property type="component" value="Unassembled WGS sequence"/>
</dbReference>
<gene>
    <name evidence="3" type="ORF">MAM_00200</name>
</gene>
<keyword evidence="1" id="KW-0732">Signal</keyword>
<dbReference type="OrthoDB" id="337038at2759"/>
<evidence type="ECO:0000259" key="2">
    <source>
        <dbReference type="SMART" id="SM00198"/>
    </source>
</evidence>
<dbReference type="GeneID" id="63734655"/>
<feature type="signal peptide" evidence="1">
    <location>
        <begin position="1"/>
        <end position="19"/>
    </location>
</feature>
<dbReference type="RefSeq" id="XP_040682264.1">
    <property type="nucleotide sequence ID" value="XM_040818999.1"/>
</dbReference>
<accession>A0A0B2X4C0</accession>
<comment type="caution">
    <text evidence="3">The sequence shown here is derived from an EMBL/GenBank/DDBJ whole genome shotgun (WGS) entry which is preliminary data.</text>
</comment>
<dbReference type="PROSITE" id="PS01009">
    <property type="entry name" value="CRISP_1"/>
    <property type="match status" value="1"/>
</dbReference>
<dbReference type="Gene3D" id="3.40.33.10">
    <property type="entry name" value="CAP"/>
    <property type="match status" value="1"/>
</dbReference>
<dbReference type="InterPro" id="IPR014044">
    <property type="entry name" value="CAP_dom"/>
</dbReference>
<dbReference type="PRINTS" id="PR00837">
    <property type="entry name" value="V5TPXLIKE"/>
</dbReference>
<feature type="domain" description="SCP" evidence="2">
    <location>
        <begin position="42"/>
        <end position="167"/>
    </location>
</feature>
<dbReference type="InterPro" id="IPR001283">
    <property type="entry name" value="CRISP-related"/>
</dbReference>
<dbReference type="PANTHER" id="PTHR10334">
    <property type="entry name" value="CYSTEINE-RICH SECRETORY PROTEIN-RELATED"/>
    <property type="match status" value="1"/>
</dbReference>
<evidence type="ECO:0000313" key="4">
    <source>
        <dbReference type="Proteomes" id="UP000030816"/>
    </source>
</evidence>
<dbReference type="SMART" id="SM00198">
    <property type="entry name" value="SCP"/>
    <property type="match status" value="1"/>
</dbReference>
<name>A0A0B2X4C0_METAS</name>
<evidence type="ECO:0000256" key="1">
    <source>
        <dbReference type="SAM" id="SignalP"/>
    </source>
</evidence>
<proteinExistence type="predicted"/>
<dbReference type="InterPro" id="IPR018244">
    <property type="entry name" value="Allrgn_V5/Tpx1_CS"/>
</dbReference>